<organism evidence="2">
    <name type="scientific">uncultured Ramlibacter sp</name>
    <dbReference type="NCBI Taxonomy" id="260755"/>
    <lineage>
        <taxon>Bacteria</taxon>
        <taxon>Pseudomonadati</taxon>
        <taxon>Pseudomonadota</taxon>
        <taxon>Betaproteobacteria</taxon>
        <taxon>Burkholderiales</taxon>
        <taxon>Comamonadaceae</taxon>
        <taxon>Ramlibacter</taxon>
        <taxon>environmental samples</taxon>
    </lineage>
</organism>
<keyword evidence="2" id="KW-0687">Ribonucleoprotein</keyword>
<gene>
    <name evidence="2" type="ORF">AVDCRST_MAG51-1479</name>
</gene>
<feature type="compositionally biased region" description="Low complexity" evidence="1">
    <location>
        <begin position="264"/>
        <end position="293"/>
    </location>
</feature>
<feature type="region of interest" description="Disordered" evidence="1">
    <location>
        <begin position="163"/>
        <end position="458"/>
    </location>
</feature>
<feature type="region of interest" description="Disordered" evidence="1">
    <location>
        <begin position="1"/>
        <end position="142"/>
    </location>
</feature>
<dbReference type="EC" id="2.8.4.4" evidence="2"/>
<dbReference type="AlphaFoldDB" id="A0A6J4PE31"/>
<name>A0A6J4PE31_9BURK</name>
<reference evidence="2" key="1">
    <citation type="submission" date="2020-02" db="EMBL/GenBank/DDBJ databases">
        <authorList>
            <person name="Meier V. D."/>
        </authorList>
    </citation>
    <scope>NUCLEOTIDE SEQUENCE</scope>
    <source>
        <strain evidence="2">AVDCRST_MAG51</strain>
    </source>
</reference>
<accession>A0A6J4PE31</accession>
<keyword evidence="2" id="KW-0808">Transferase</keyword>
<protein>
    <submittedName>
        <fullName evidence="2">Ribosomal protein S12p Asp88 (E. coli) methylthiotransferase</fullName>
        <ecNumber evidence="2">2.8.4.4</ecNumber>
    </submittedName>
</protein>
<evidence type="ECO:0000313" key="2">
    <source>
        <dbReference type="EMBL" id="CAA9412000.1"/>
    </source>
</evidence>
<dbReference type="GO" id="GO:0005840">
    <property type="term" value="C:ribosome"/>
    <property type="evidence" value="ECO:0007669"/>
    <property type="project" value="UniProtKB-KW"/>
</dbReference>
<evidence type="ECO:0000256" key="1">
    <source>
        <dbReference type="SAM" id="MobiDB-lite"/>
    </source>
</evidence>
<feature type="compositionally biased region" description="Low complexity" evidence="1">
    <location>
        <begin position="217"/>
        <end position="226"/>
    </location>
</feature>
<keyword evidence="2" id="KW-0689">Ribosomal protein</keyword>
<proteinExistence type="predicted"/>
<dbReference type="GO" id="GO:0103039">
    <property type="term" value="F:protein methylthiotransferase activity"/>
    <property type="evidence" value="ECO:0007669"/>
    <property type="project" value="UniProtKB-EC"/>
</dbReference>
<feature type="non-terminal residue" evidence="2">
    <location>
        <position position="458"/>
    </location>
</feature>
<feature type="compositionally biased region" description="Basic residues" evidence="1">
    <location>
        <begin position="313"/>
        <end position="323"/>
    </location>
</feature>
<feature type="compositionally biased region" description="Basic and acidic residues" evidence="1">
    <location>
        <begin position="164"/>
        <end position="182"/>
    </location>
</feature>
<sequence>VQRHHCSNAEGRLRQPRLPQGTDRFRADPDAALGRGLPDRQDLRGRGPGHRQHLRLHRRCGQGKPGHHRRSTGRQRQGDRHGLPGRALRRRGRQPGAADASFGAGGDRPARHAGSDGCRARPPAQAARPLHRPGAGGGHQAHAEALRLPEDQRGLQPPLHLLHHPLDARRSRQPADRRRPEGGTRAVRRRRQGTAGHQPGHLGLRGGHPIPHRLLRRQAGQDAHAGAGAGAGRAGRAARRLGPAALRVPVPVGRRGHPADGHRQGPALPGRALPAQPPRRAAAHEAAGQRRAQPGAHPALARGLPGAGDPQHLHRRLPRRNRGRVLAPAGLRARGADRPRRLLRLQLGGGRRRQRDPGHAADRSARGAPRPVHGGGGAGLHRAAAAARRRHHAGAGRFRTGAGTQGRSGAQLRRCPGNRRHGAAAASGKTEQAVEGRRIHPRTHRGGRRPRPGGPAGL</sequence>
<feature type="compositionally biased region" description="Basic residues" evidence="1">
    <location>
        <begin position="47"/>
        <end position="73"/>
    </location>
</feature>
<feature type="compositionally biased region" description="Basic residues" evidence="1">
    <location>
        <begin position="439"/>
        <end position="451"/>
    </location>
</feature>
<feature type="compositionally biased region" description="Low complexity" evidence="1">
    <location>
        <begin position="395"/>
        <end position="407"/>
    </location>
</feature>
<feature type="non-terminal residue" evidence="2">
    <location>
        <position position="1"/>
    </location>
</feature>
<dbReference type="EMBL" id="CADCUX010000320">
    <property type="protein sequence ID" value="CAA9412000.1"/>
    <property type="molecule type" value="Genomic_DNA"/>
</dbReference>
<feature type="compositionally biased region" description="Basic and acidic residues" evidence="1">
    <location>
        <begin position="355"/>
        <end position="365"/>
    </location>
</feature>